<dbReference type="InterPro" id="IPR029326">
    <property type="entry name" value="SSFA2_C"/>
</dbReference>
<evidence type="ECO:0000256" key="3">
    <source>
        <dbReference type="SAM" id="MobiDB-lite"/>
    </source>
</evidence>
<dbReference type="GeneTree" id="ENSGT00940000161762"/>
<feature type="region of interest" description="Disordered" evidence="3">
    <location>
        <begin position="543"/>
        <end position="591"/>
    </location>
</feature>
<reference evidence="5" key="3">
    <citation type="submission" date="2025-09" db="UniProtKB">
        <authorList>
            <consortium name="Ensembl"/>
        </authorList>
    </citation>
    <scope>IDENTIFICATION</scope>
    <source>
        <strain evidence="5">breed Abyssinian</strain>
    </source>
</reference>
<feature type="compositionally biased region" description="Polar residues" evidence="3">
    <location>
        <begin position="501"/>
        <end position="510"/>
    </location>
</feature>
<evidence type="ECO:0000256" key="1">
    <source>
        <dbReference type="ARBA" id="ARBA00023054"/>
    </source>
</evidence>
<feature type="region of interest" description="Disordered" evidence="3">
    <location>
        <begin position="1049"/>
        <end position="1077"/>
    </location>
</feature>
<dbReference type="SMART" id="SM01257">
    <property type="entry name" value="KRAP_IP3R_bind"/>
    <property type="match status" value="1"/>
</dbReference>
<feature type="region of interest" description="Disordered" evidence="3">
    <location>
        <begin position="43"/>
        <end position="62"/>
    </location>
</feature>
<feature type="region of interest" description="Disordered" evidence="3">
    <location>
        <begin position="430"/>
        <end position="449"/>
    </location>
</feature>
<dbReference type="InterPro" id="IPR029325">
    <property type="entry name" value="ITPR-bd"/>
</dbReference>
<evidence type="ECO:0000259" key="4">
    <source>
        <dbReference type="SMART" id="SM01257"/>
    </source>
</evidence>
<reference evidence="5" key="2">
    <citation type="submission" date="2025-08" db="UniProtKB">
        <authorList>
            <consortium name="Ensembl"/>
        </authorList>
    </citation>
    <scope>IDENTIFICATION</scope>
    <source>
        <strain evidence="5">breed Abyssinian</strain>
    </source>
</reference>
<dbReference type="PANTHER" id="PTHR17469">
    <property type="entry name" value="SPERM SPECIFIC ANTIGEN 2-RELATED"/>
    <property type="match status" value="1"/>
</dbReference>
<feature type="compositionally biased region" description="Acidic residues" evidence="3">
    <location>
        <begin position="430"/>
        <end position="439"/>
    </location>
</feature>
<protein>
    <recommendedName>
        <fullName evidence="4">ITPR-interacting domain-containing protein</fullName>
    </recommendedName>
</protein>
<keyword evidence="6" id="KW-1185">Reference proteome</keyword>
<feature type="compositionally biased region" description="Basic and acidic residues" evidence="3">
    <location>
        <begin position="491"/>
        <end position="500"/>
    </location>
</feature>
<sequence>MGVLQSFKSLEDDASCLRDGLVLESMSHCQLKASLPNYSLTMAERSHGSSNSPGGQEKSRREILRSTKRAWARLDQQLPPGSEEESQGLTIPLLEDTKQASIQQWLDSGFLVSVNENFQQDIDHTVSVREQGMVCMTVTGYMRSLHPFSETPTLSRGTSFNSCHSTASLPQSIPEWLEFWEKDPVEILLDLGFGADEPDICTQIPARFLDCGSAARGINNQVFLEAQKQRMDIENPDLYGRFRQLEILDHVANAFSSLLNDVNILQNKAEEKYGGGNVQGTSVSEAQEHRRRTGGLFRRASKQSIAKDCSSEVSASLKIRGKFSIASAKSGEYGAELAAVTNNHDQGHLCPSAEHSSLQACDDLVPCHSPQALLGKQWPHPSTLAKRAPPSYMSERSVKDRTQKVNSIQANKLKSFSRLAGKVPDSFEMEEVQSFEEETGNPLDMTSGIAGATVNRENSCQSDSSGFLDEPPEPLPLQMPSLPSSQSPAEDGCRQPRDQSQHAVSPQGCQPESDESDYKGMVRTSFPYQGWSLLEEKASIQMAEKESQFEDMAEPPRPLTPDSALHRTTRGGERSGKGSHVRQPPPMSPTACETVVGTVTSTRDCPLGFMATHIAKMKDGLLKPEGPEETHVQSHCCEFQRSPGMEPAHNKFLLVDSEAPTKEEGSKTYSDTNSILPMGESPPQHVPKPSNVMPYTVDLIQISEKSIPHLGKLAGDTPQAKPTFSALGQIPPRAESEMENLPPNADSNTVSSKAVTVQMSSNLASAAQNAVALGTDSEGTTLECTLCDPVPTTEPGLETESRQCSDVSIQTYIREPRPWHCCSAPSLTKSASLDTGFPRIYPAGISHAVPAHCCVCCHHCSHCHSERRSPNPAPSACRHCPCFHNHLEAQFMKTLNVLQDTTVRELCSCTVKEMEAMKTVCQCFREHLEEIERHLTGQQALFYRDMSEEEREEAEQLQTLRQALRQQVEELEFQLEDRARQIKDEILLQFELLTEEQWKHYTHLHHCNWTEEKNGQTSCAKIHSAMASRVAFLLDEYQQVPGSSVTHTAACSRPTWKSNTRMSPPAQAESGLPQSKVARGKSLRTTCCCGCYPYAVSTVAAIATATDMPLHYSGTPEVGIEEVNLSLSQGLLSQPSGPRENFSCSIFC</sequence>
<name>A0ABI7WDB2_FELCA</name>
<dbReference type="InterPro" id="IPR043444">
    <property type="entry name" value="TESPA1-like"/>
</dbReference>
<feature type="compositionally biased region" description="Polar residues" evidence="3">
    <location>
        <begin position="456"/>
        <end position="465"/>
    </location>
</feature>
<proteinExistence type="predicted"/>
<feature type="compositionally biased region" description="Polar residues" evidence="3">
    <location>
        <begin position="1049"/>
        <end position="1062"/>
    </location>
</feature>
<gene>
    <name evidence="5" type="primary">ITPRID1</name>
</gene>
<evidence type="ECO:0000313" key="6">
    <source>
        <dbReference type="Proteomes" id="UP000823872"/>
    </source>
</evidence>
<keyword evidence="1 2" id="KW-0175">Coiled coil</keyword>
<dbReference type="PANTHER" id="PTHR17469:SF14">
    <property type="entry name" value="PROTEIN ITPRID1"/>
    <property type="match status" value="1"/>
</dbReference>
<feature type="domain" description="ITPR-interacting" evidence="4">
    <location>
        <begin position="152"/>
        <end position="304"/>
    </location>
</feature>
<dbReference type="Pfam" id="PF14722">
    <property type="entry name" value="KRAP_IP3R_bind"/>
    <property type="match status" value="1"/>
</dbReference>
<accession>A0ABI7WDB2</accession>
<evidence type="ECO:0000256" key="2">
    <source>
        <dbReference type="SAM" id="Coils"/>
    </source>
</evidence>
<feature type="compositionally biased region" description="Low complexity" evidence="3">
    <location>
        <begin position="476"/>
        <end position="488"/>
    </location>
</feature>
<feature type="region of interest" description="Disordered" evidence="3">
    <location>
        <begin position="380"/>
        <end position="401"/>
    </location>
</feature>
<organism evidence="5 6">
    <name type="scientific">Felis catus</name>
    <name type="common">Cat</name>
    <name type="synonym">Felis silvestris catus</name>
    <dbReference type="NCBI Taxonomy" id="9685"/>
    <lineage>
        <taxon>Eukaryota</taxon>
        <taxon>Metazoa</taxon>
        <taxon>Chordata</taxon>
        <taxon>Craniata</taxon>
        <taxon>Vertebrata</taxon>
        <taxon>Euteleostomi</taxon>
        <taxon>Mammalia</taxon>
        <taxon>Eutheria</taxon>
        <taxon>Laurasiatheria</taxon>
        <taxon>Carnivora</taxon>
        <taxon>Feliformia</taxon>
        <taxon>Felidae</taxon>
        <taxon>Felinae</taxon>
        <taxon>Felis</taxon>
    </lineage>
</organism>
<dbReference type="Ensembl" id="ENSFCTT00005012783.1">
    <property type="protein sequence ID" value="ENSFCTP00005008291.1"/>
    <property type="gene ID" value="ENSFCTG00005004673.1"/>
</dbReference>
<evidence type="ECO:0000313" key="5">
    <source>
        <dbReference type="Ensembl" id="ENSFCTP00005008291.1"/>
    </source>
</evidence>
<feature type="region of interest" description="Disordered" evidence="3">
    <location>
        <begin position="456"/>
        <end position="519"/>
    </location>
</feature>
<reference evidence="5 6" key="1">
    <citation type="submission" date="2021-02" db="EMBL/GenBank/DDBJ databases">
        <title>Safari Cat Assemblies.</title>
        <authorList>
            <person name="Bredemeyer K.R."/>
            <person name="Murphy W.J."/>
        </authorList>
    </citation>
    <scope>NUCLEOTIDE SEQUENCE [LARGE SCALE GENOMIC DNA]</scope>
</reference>
<feature type="coiled-coil region" evidence="2">
    <location>
        <begin position="943"/>
        <end position="985"/>
    </location>
</feature>
<dbReference type="Proteomes" id="UP000823872">
    <property type="component" value="Chromosome A2"/>
</dbReference>
<dbReference type="Pfam" id="PF14723">
    <property type="entry name" value="SSFA2_C"/>
    <property type="match status" value="1"/>
</dbReference>
<feature type="region of interest" description="Disordered" evidence="3">
    <location>
        <begin position="275"/>
        <end position="295"/>
    </location>
</feature>